<keyword evidence="2" id="KW-0812">Transmembrane</keyword>
<dbReference type="AlphaFoldDB" id="A0A0W1AKF7"/>
<comment type="caution">
    <text evidence="3">The sequence shown here is derived from an EMBL/GenBank/DDBJ whole genome shotgun (WGS) entry which is preliminary data.</text>
</comment>
<sequence>MNTENPRNQQEKKNESPVDVLTDCPSRKNIEPIRQEEVLNAIGNVSSTPREGRLKVVVLEKDAKGFTLLHYASFFPNELKTILELLPEEQRMTAIFYPSVNLIDDVIDRPQSLKAVLDVCSEEQKIAVLKTKSPHLQSILYRVAMNTEVLRVIQESLNESQHPFAVELNDRISSILNLKLAIDLMRQYGKSLEALKGATVVTLADGLEQQVNDFLQSIKTNPKEMKKRLEDFKREFIVLLNSKNKEMQHHRAIWKPIVANVLIALSGIGLFLLGCRLAKQVYSQQPMTVNNCLFFAKTSSEIKQQQVQKRLDAFITANVV</sequence>
<dbReference type="RefSeq" id="WP_058479829.1">
    <property type="nucleotide sequence ID" value="NZ_CAAAIQ010000031.1"/>
</dbReference>
<keyword evidence="2" id="KW-0472">Membrane</keyword>
<dbReference type="PATRIC" id="fig|66969.6.peg.1115"/>
<proteinExistence type="predicted"/>
<feature type="region of interest" description="Disordered" evidence="1">
    <location>
        <begin position="1"/>
        <end position="20"/>
    </location>
</feature>
<protein>
    <submittedName>
        <fullName evidence="3">Ankyrin repeat protein</fullName>
    </submittedName>
</protein>
<keyword evidence="4" id="KW-1185">Reference proteome</keyword>
<name>A0A0W1AKF7_9GAMM</name>
<dbReference type="OrthoDB" id="5654093at2"/>
<organism evidence="3 4">
    <name type="scientific">Legionella waltersii</name>
    <dbReference type="NCBI Taxonomy" id="66969"/>
    <lineage>
        <taxon>Bacteria</taxon>
        <taxon>Pseudomonadati</taxon>
        <taxon>Pseudomonadota</taxon>
        <taxon>Gammaproteobacteria</taxon>
        <taxon>Legionellales</taxon>
        <taxon>Legionellaceae</taxon>
        <taxon>Legionella</taxon>
    </lineage>
</organism>
<evidence type="ECO:0000313" key="4">
    <source>
        <dbReference type="Proteomes" id="UP000054729"/>
    </source>
</evidence>
<reference evidence="3 4" key="1">
    <citation type="submission" date="2015-11" db="EMBL/GenBank/DDBJ databases">
        <title>Genomic analysis of 38 Legionella species identifies large and diverse effector repertoires.</title>
        <authorList>
            <person name="Burstein D."/>
            <person name="Amaro F."/>
            <person name="Zusman T."/>
            <person name="Lifshitz Z."/>
            <person name="Cohen O."/>
            <person name="Gilbert J.A."/>
            <person name="Pupko T."/>
            <person name="Shuman H.A."/>
            <person name="Segal G."/>
        </authorList>
    </citation>
    <scope>NUCLEOTIDE SEQUENCE [LARGE SCALE GENOMIC DNA]</scope>
    <source>
        <strain evidence="3 4">ATCC 51914</strain>
    </source>
</reference>
<accession>A0A0W1AKF7</accession>
<keyword evidence="2" id="KW-1133">Transmembrane helix</keyword>
<evidence type="ECO:0000313" key="3">
    <source>
        <dbReference type="EMBL" id="KTD81766.1"/>
    </source>
</evidence>
<gene>
    <name evidence="3" type="ORF">Lwal_1018</name>
</gene>
<dbReference type="EMBL" id="LNZB01000020">
    <property type="protein sequence ID" value="KTD81766.1"/>
    <property type="molecule type" value="Genomic_DNA"/>
</dbReference>
<evidence type="ECO:0000256" key="1">
    <source>
        <dbReference type="SAM" id="MobiDB-lite"/>
    </source>
</evidence>
<evidence type="ECO:0000256" key="2">
    <source>
        <dbReference type="SAM" id="Phobius"/>
    </source>
</evidence>
<dbReference type="Proteomes" id="UP000054729">
    <property type="component" value="Unassembled WGS sequence"/>
</dbReference>
<feature type="transmembrane region" description="Helical" evidence="2">
    <location>
        <begin position="257"/>
        <end position="278"/>
    </location>
</feature>